<dbReference type="InterPro" id="IPR004529">
    <property type="entry name" value="Phe-tRNA-synth_IIc_asu"/>
</dbReference>
<evidence type="ECO:0000313" key="13">
    <source>
        <dbReference type="EMBL" id="KUG20071.1"/>
    </source>
</evidence>
<dbReference type="GO" id="GO:0006432">
    <property type="term" value="P:phenylalanyl-tRNA aminoacylation"/>
    <property type="evidence" value="ECO:0007669"/>
    <property type="project" value="InterPro"/>
</dbReference>
<gene>
    <name evidence="13" type="ORF">ASZ90_010200</name>
</gene>
<keyword evidence="10" id="KW-0648">Protein biosynthesis</keyword>
<dbReference type="EMBL" id="LNQE01001230">
    <property type="protein sequence ID" value="KUG20071.1"/>
    <property type="molecule type" value="Genomic_DNA"/>
</dbReference>
<evidence type="ECO:0000256" key="5">
    <source>
        <dbReference type="ARBA" id="ARBA00022598"/>
    </source>
</evidence>
<keyword evidence="6" id="KW-0479">Metal-binding</keyword>
<dbReference type="InterPro" id="IPR045864">
    <property type="entry name" value="aa-tRNA-synth_II/BPL/LPL"/>
</dbReference>
<evidence type="ECO:0000259" key="12">
    <source>
        <dbReference type="PROSITE" id="PS50862"/>
    </source>
</evidence>
<dbReference type="GO" id="GO:0046872">
    <property type="term" value="F:metal ion binding"/>
    <property type="evidence" value="ECO:0007669"/>
    <property type="project" value="UniProtKB-KW"/>
</dbReference>
<dbReference type="FunFam" id="3.30.930.10:FF:000095">
    <property type="entry name" value="Phenylalanine--tRNA ligase alpha subunit"/>
    <property type="match status" value="1"/>
</dbReference>
<dbReference type="InterPro" id="IPR006195">
    <property type="entry name" value="aa-tRNA-synth_II"/>
</dbReference>
<name>A0A0W8FGR3_9ZZZZ</name>
<comment type="similarity">
    <text evidence="2">Belongs to the class-II aminoacyl-tRNA synthetase family. Phe-tRNA synthetase alpha subunit type 2 subfamily.</text>
</comment>
<sequence>MELTLNEKKLLIALAPVESADAGALAERMDTREEAVVQYAHLAADRGLVEVRRVVKPQYGLTEEGMAYAGKGLPERQLFESFDDRIAMQELQRHPLAKIGIGWMRKKGWIAIRDGIVEKTGDAPVGPDERAFQDPGQGSEGVRDLIKRGLVREDEVISHTISITPAGKALYSRGLDLREEVGTLTRDQIITGAWKDLFLRRYSVETPPRKIHAGKIHPYRRLLDEMRRVLLDMGFTELYGGIVQSSFWNFDALFQPQDHPAREMQDTFFLDECWPMPAGFERIRDMHEHGGETSSTGWGGVWSTAKAEQCVLRTHTTCLTIRHLAEHPKPPVKAFCIGRVYRREAIDPTHLPEFEQLEGIVMDEGVSFRHLLGYLKEFYARMGFEKIRFRPGYFPYTEPSVEPEVWVDGLGWVELGGAGIFREEVTAPFGIEHPVLAWGLGVSRVAMLKMGLKDLRMLYRSDIEWIRRTPVYHPETRQSTDEAG</sequence>
<dbReference type="PANTHER" id="PTHR11538">
    <property type="entry name" value="PHENYLALANYL-TRNA SYNTHETASE"/>
    <property type="match status" value="1"/>
</dbReference>
<dbReference type="Pfam" id="PF01409">
    <property type="entry name" value="tRNA-synt_2d"/>
    <property type="match status" value="1"/>
</dbReference>
<dbReference type="CDD" id="cd00496">
    <property type="entry name" value="PheRS_alpha_core"/>
    <property type="match status" value="1"/>
</dbReference>
<protein>
    <recommendedName>
        <fullName evidence="3">phenylalanine--tRNA ligase</fullName>
        <ecNumber evidence="3">6.1.1.20</ecNumber>
    </recommendedName>
</protein>
<comment type="subcellular location">
    <subcellularLocation>
        <location evidence="1">Cytoplasm</location>
    </subcellularLocation>
</comment>
<keyword evidence="5 13" id="KW-0436">Ligase</keyword>
<dbReference type="NCBIfam" id="NF003210">
    <property type="entry name" value="PRK04172.1"/>
    <property type="match status" value="1"/>
</dbReference>
<dbReference type="InterPro" id="IPR022917">
    <property type="entry name" value="Phe_tRNA_ligase_alpha_bac/arc"/>
</dbReference>
<evidence type="ECO:0000256" key="3">
    <source>
        <dbReference type="ARBA" id="ARBA00012814"/>
    </source>
</evidence>
<dbReference type="GO" id="GO:0004826">
    <property type="term" value="F:phenylalanine-tRNA ligase activity"/>
    <property type="evidence" value="ECO:0007669"/>
    <property type="project" value="UniProtKB-EC"/>
</dbReference>
<dbReference type="Gene3D" id="3.30.1370.240">
    <property type="match status" value="1"/>
</dbReference>
<dbReference type="EC" id="6.1.1.20" evidence="3"/>
<dbReference type="NCBIfam" id="TIGR00468">
    <property type="entry name" value="pheS"/>
    <property type="match status" value="1"/>
</dbReference>
<dbReference type="Gene3D" id="1.10.10.2320">
    <property type="match status" value="1"/>
</dbReference>
<dbReference type="GO" id="GO:0005737">
    <property type="term" value="C:cytoplasm"/>
    <property type="evidence" value="ECO:0007669"/>
    <property type="project" value="UniProtKB-SubCell"/>
</dbReference>
<evidence type="ECO:0000256" key="9">
    <source>
        <dbReference type="ARBA" id="ARBA00022842"/>
    </source>
</evidence>
<evidence type="ECO:0000256" key="8">
    <source>
        <dbReference type="ARBA" id="ARBA00022840"/>
    </source>
</evidence>
<evidence type="ECO:0000256" key="1">
    <source>
        <dbReference type="ARBA" id="ARBA00004496"/>
    </source>
</evidence>
<dbReference type="Gene3D" id="3.30.930.10">
    <property type="entry name" value="Bira Bifunctional Protein, Domain 2"/>
    <property type="match status" value="1"/>
</dbReference>
<evidence type="ECO:0000256" key="6">
    <source>
        <dbReference type="ARBA" id="ARBA00022723"/>
    </source>
</evidence>
<keyword evidence="7" id="KW-0547">Nucleotide-binding</keyword>
<evidence type="ECO:0000256" key="7">
    <source>
        <dbReference type="ARBA" id="ARBA00022741"/>
    </source>
</evidence>
<organism evidence="13">
    <name type="scientific">hydrocarbon metagenome</name>
    <dbReference type="NCBI Taxonomy" id="938273"/>
    <lineage>
        <taxon>unclassified sequences</taxon>
        <taxon>metagenomes</taxon>
        <taxon>ecological metagenomes</taxon>
    </lineage>
</organism>
<keyword evidence="4" id="KW-0963">Cytoplasm</keyword>
<evidence type="ECO:0000256" key="2">
    <source>
        <dbReference type="ARBA" id="ARBA00006703"/>
    </source>
</evidence>
<keyword evidence="11 13" id="KW-0030">Aminoacyl-tRNA synthetase</keyword>
<dbReference type="HAMAP" id="MF_00282">
    <property type="entry name" value="Phe_tRNA_synth_alpha2"/>
    <property type="match status" value="1"/>
</dbReference>
<comment type="caution">
    <text evidence="13">The sequence shown here is derived from an EMBL/GenBank/DDBJ whole genome shotgun (WGS) entry which is preliminary data.</text>
</comment>
<dbReference type="PROSITE" id="PS50862">
    <property type="entry name" value="AA_TRNA_LIGASE_II"/>
    <property type="match status" value="1"/>
</dbReference>
<proteinExistence type="inferred from homology"/>
<keyword evidence="9" id="KW-0460">Magnesium</keyword>
<keyword evidence="8" id="KW-0067">ATP-binding</keyword>
<dbReference type="SUPFAM" id="SSF55681">
    <property type="entry name" value="Class II aaRS and biotin synthetases"/>
    <property type="match status" value="1"/>
</dbReference>
<dbReference type="InterPro" id="IPR002319">
    <property type="entry name" value="Phenylalanyl-tRNA_Synthase"/>
</dbReference>
<evidence type="ECO:0000256" key="4">
    <source>
        <dbReference type="ARBA" id="ARBA00022490"/>
    </source>
</evidence>
<dbReference type="AlphaFoldDB" id="A0A0W8FGR3"/>
<reference evidence="13" key="1">
    <citation type="journal article" date="2015" name="Proc. Natl. Acad. Sci. U.S.A.">
        <title>Networks of energetic and metabolic interactions define dynamics in microbial communities.</title>
        <authorList>
            <person name="Embree M."/>
            <person name="Liu J.K."/>
            <person name="Al-Bassam M.M."/>
            <person name="Zengler K."/>
        </authorList>
    </citation>
    <scope>NUCLEOTIDE SEQUENCE</scope>
</reference>
<dbReference type="GO" id="GO:0005524">
    <property type="term" value="F:ATP binding"/>
    <property type="evidence" value="ECO:0007669"/>
    <property type="project" value="UniProtKB-KW"/>
</dbReference>
<dbReference type="PANTHER" id="PTHR11538:SF40">
    <property type="entry name" value="PHENYLALANINE--TRNA LIGASE ALPHA SUBUNIT"/>
    <property type="match status" value="1"/>
</dbReference>
<evidence type="ECO:0000256" key="10">
    <source>
        <dbReference type="ARBA" id="ARBA00022917"/>
    </source>
</evidence>
<dbReference type="GO" id="GO:0000049">
    <property type="term" value="F:tRNA binding"/>
    <property type="evidence" value="ECO:0007669"/>
    <property type="project" value="InterPro"/>
</dbReference>
<accession>A0A0W8FGR3</accession>
<evidence type="ECO:0000256" key="11">
    <source>
        <dbReference type="ARBA" id="ARBA00023146"/>
    </source>
</evidence>
<feature type="domain" description="Aminoacyl-transfer RNA synthetases class-II family profile" evidence="12">
    <location>
        <begin position="219"/>
        <end position="470"/>
    </location>
</feature>
<dbReference type="Gene3D" id="1.10.10.2330">
    <property type="match status" value="1"/>
</dbReference>